<dbReference type="AlphaFoldDB" id="A0A3L8PY15"/>
<name>A0A3L8PY15_9GAMM</name>
<organism evidence="1 2">
    <name type="scientific">Parashewanella curva</name>
    <dbReference type="NCBI Taxonomy" id="2338552"/>
    <lineage>
        <taxon>Bacteria</taxon>
        <taxon>Pseudomonadati</taxon>
        <taxon>Pseudomonadota</taxon>
        <taxon>Gammaproteobacteria</taxon>
        <taxon>Alteromonadales</taxon>
        <taxon>Shewanellaceae</taxon>
        <taxon>Parashewanella</taxon>
    </lineage>
</organism>
<comment type="caution">
    <text evidence="1">The sequence shown here is derived from an EMBL/GenBank/DDBJ whole genome shotgun (WGS) entry which is preliminary data.</text>
</comment>
<gene>
    <name evidence="1" type="ORF">D5018_08180</name>
</gene>
<accession>A0A3L8PY15</accession>
<keyword evidence="2" id="KW-1185">Reference proteome</keyword>
<dbReference type="EMBL" id="QZEI01000019">
    <property type="protein sequence ID" value="RLV60231.1"/>
    <property type="molecule type" value="Genomic_DNA"/>
</dbReference>
<proteinExistence type="predicted"/>
<dbReference type="Proteomes" id="UP000281474">
    <property type="component" value="Unassembled WGS sequence"/>
</dbReference>
<reference evidence="1 2" key="1">
    <citation type="submission" date="2018-09" db="EMBL/GenBank/DDBJ databases">
        <title>Phylogeny of the Shewanellaceae, and recommendation for two new genera, Pseudoshewanella and Parashewanella.</title>
        <authorList>
            <person name="Wang G."/>
        </authorList>
    </citation>
    <scope>NUCLEOTIDE SEQUENCE [LARGE SCALE GENOMIC DNA]</scope>
    <source>
        <strain evidence="1 2">C51</strain>
    </source>
</reference>
<protein>
    <submittedName>
        <fullName evidence="1">Uncharacterized protein</fullName>
    </submittedName>
</protein>
<evidence type="ECO:0000313" key="1">
    <source>
        <dbReference type="EMBL" id="RLV60231.1"/>
    </source>
</evidence>
<evidence type="ECO:0000313" key="2">
    <source>
        <dbReference type="Proteomes" id="UP000281474"/>
    </source>
</evidence>
<sequence length="143" mass="16367">MSVGSIKPSNIQKLLSRQQQRQADGKKITTNQLAVQGHIFRIEQFIKDTESRLISLFHHLDLLNNAIETSDDNFIQSIPNTMNAITDLDNLKHQLDYHCQHNTKVIKTVSKLELRELDGVVSARMDLVNAAIQIDWKKFESQS</sequence>